<name>A0AAE2ZQT7_9HYPH</name>
<evidence type="ECO:0000256" key="5">
    <source>
        <dbReference type="ARBA" id="ARBA00022692"/>
    </source>
</evidence>
<evidence type="ECO:0000256" key="1">
    <source>
        <dbReference type="ARBA" id="ARBA00004651"/>
    </source>
</evidence>
<evidence type="ECO:0000256" key="6">
    <source>
        <dbReference type="ARBA" id="ARBA00022989"/>
    </source>
</evidence>
<sequence>MSLPDGLLWAAPILVLAYAIYGLTGFGSTITGLPLLLFFQPITVASPVMQLFDIVAGLLVGVRSRKSAALGELARLLPFSAIGIAAGLVVFSYAPEYLLRLTLGFFLISYSAWCFLNRGSAPIVSSRWAILAGLSGGVFTALFGTGGPIYSIYLSRRLRDLAAFRASISIFVMTVGLCRLSWFVFEGYYFRGAMLTLLAYLFPCMLFGLFIGNALRGRVSAQTVLHVVWTMLLVAGLGLVFRQ</sequence>
<dbReference type="GO" id="GO:0005886">
    <property type="term" value="C:plasma membrane"/>
    <property type="evidence" value="ECO:0007669"/>
    <property type="project" value="UniProtKB-SubCell"/>
</dbReference>
<dbReference type="PANTHER" id="PTHR30269:SF37">
    <property type="entry name" value="MEMBRANE TRANSPORTER PROTEIN"/>
    <property type="match status" value="1"/>
</dbReference>
<feature type="transmembrane region" description="Helical" evidence="8">
    <location>
        <begin position="162"/>
        <end position="185"/>
    </location>
</feature>
<keyword evidence="10" id="KW-1185">Reference proteome</keyword>
<dbReference type="AlphaFoldDB" id="A0AAE2ZQT7"/>
<feature type="transmembrane region" description="Helical" evidence="8">
    <location>
        <begin position="7"/>
        <end position="26"/>
    </location>
</feature>
<evidence type="ECO:0000256" key="3">
    <source>
        <dbReference type="ARBA" id="ARBA00022448"/>
    </source>
</evidence>
<feature type="transmembrane region" description="Helical" evidence="8">
    <location>
        <begin position="128"/>
        <end position="150"/>
    </location>
</feature>
<keyword evidence="3" id="KW-0813">Transport</keyword>
<feature type="transmembrane region" description="Helical" evidence="8">
    <location>
        <begin position="38"/>
        <end position="61"/>
    </location>
</feature>
<feature type="transmembrane region" description="Helical" evidence="8">
    <location>
        <begin position="197"/>
        <end position="215"/>
    </location>
</feature>
<keyword evidence="5 8" id="KW-0812">Transmembrane</keyword>
<organism evidence="9 10">
    <name type="scientific">Flavimaribacter sediminis</name>
    <dbReference type="NCBI Taxonomy" id="2865987"/>
    <lineage>
        <taxon>Bacteria</taxon>
        <taxon>Pseudomonadati</taxon>
        <taxon>Pseudomonadota</taxon>
        <taxon>Alphaproteobacteria</taxon>
        <taxon>Hyphomicrobiales</taxon>
        <taxon>Rhizobiaceae</taxon>
        <taxon>Flavimaribacter</taxon>
    </lineage>
</organism>
<evidence type="ECO:0000256" key="4">
    <source>
        <dbReference type="ARBA" id="ARBA00022475"/>
    </source>
</evidence>
<dbReference type="InterPro" id="IPR002781">
    <property type="entry name" value="TM_pro_TauE-like"/>
</dbReference>
<comment type="caution">
    <text evidence="9">The sequence shown here is derived from an EMBL/GenBank/DDBJ whole genome shotgun (WGS) entry which is preliminary data.</text>
</comment>
<keyword evidence="6 8" id="KW-1133">Transmembrane helix</keyword>
<evidence type="ECO:0000256" key="8">
    <source>
        <dbReference type="RuleBase" id="RU363041"/>
    </source>
</evidence>
<evidence type="ECO:0000313" key="9">
    <source>
        <dbReference type="EMBL" id="MBW8639075.1"/>
    </source>
</evidence>
<dbReference type="EMBL" id="JAICBX010000003">
    <property type="protein sequence ID" value="MBW8639075.1"/>
    <property type="molecule type" value="Genomic_DNA"/>
</dbReference>
<feature type="transmembrane region" description="Helical" evidence="8">
    <location>
        <begin position="97"/>
        <end position="116"/>
    </location>
</feature>
<gene>
    <name evidence="9" type="ORF">K1W69_17900</name>
</gene>
<proteinExistence type="inferred from homology"/>
<comment type="subcellular location">
    <subcellularLocation>
        <location evidence="1 8">Cell membrane</location>
        <topology evidence="1 8">Multi-pass membrane protein</topology>
    </subcellularLocation>
</comment>
<dbReference type="RefSeq" id="WP_220229785.1">
    <property type="nucleotide sequence ID" value="NZ_JAICBX010000003.1"/>
</dbReference>
<comment type="similarity">
    <text evidence="2 8">Belongs to the 4-toluene sulfonate uptake permease (TSUP) (TC 2.A.102) family.</text>
</comment>
<feature type="transmembrane region" description="Helical" evidence="8">
    <location>
        <begin position="73"/>
        <end position="91"/>
    </location>
</feature>
<accession>A0AAE2ZQT7</accession>
<keyword evidence="7 8" id="KW-0472">Membrane</keyword>
<dbReference type="InterPro" id="IPR052017">
    <property type="entry name" value="TSUP"/>
</dbReference>
<protein>
    <recommendedName>
        <fullName evidence="8">Probable membrane transporter protein</fullName>
    </recommendedName>
</protein>
<evidence type="ECO:0000313" key="10">
    <source>
        <dbReference type="Proteomes" id="UP001196509"/>
    </source>
</evidence>
<evidence type="ECO:0000256" key="7">
    <source>
        <dbReference type="ARBA" id="ARBA00023136"/>
    </source>
</evidence>
<feature type="transmembrane region" description="Helical" evidence="8">
    <location>
        <begin position="221"/>
        <end position="241"/>
    </location>
</feature>
<keyword evidence="4 8" id="KW-1003">Cell membrane</keyword>
<dbReference type="Proteomes" id="UP001196509">
    <property type="component" value="Unassembled WGS sequence"/>
</dbReference>
<dbReference type="Pfam" id="PF01925">
    <property type="entry name" value="TauE"/>
    <property type="match status" value="1"/>
</dbReference>
<evidence type="ECO:0000256" key="2">
    <source>
        <dbReference type="ARBA" id="ARBA00009142"/>
    </source>
</evidence>
<dbReference type="PANTHER" id="PTHR30269">
    <property type="entry name" value="TRANSMEMBRANE PROTEIN YFCA"/>
    <property type="match status" value="1"/>
</dbReference>
<reference evidence="9" key="1">
    <citation type="submission" date="2021-08" db="EMBL/GenBank/DDBJ databases">
        <title>Hoeflea bacterium WL0058 sp. nov., isolated from the sediment.</title>
        <authorList>
            <person name="Wang L."/>
            <person name="Zhang D."/>
        </authorList>
    </citation>
    <scope>NUCLEOTIDE SEQUENCE</scope>
    <source>
        <strain evidence="9">WL0058</strain>
    </source>
</reference>